<organism evidence="5 6">
    <name type="scientific">Entomortierella parvispora</name>
    <dbReference type="NCBI Taxonomy" id="205924"/>
    <lineage>
        <taxon>Eukaryota</taxon>
        <taxon>Fungi</taxon>
        <taxon>Fungi incertae sedis</taxon>
        <taxon>Mucoromycota</taxon>
        <taxon>Mortierellomycotina</taxon>
        <taxon>Mortierellomycetes</taxon>
        <taxon>Mortierellales</taxon>
        <taxon>Mortierellaceae</taxon>
        <taxon>Entomortierella</taxon>
    </lineage>
</organism>
<feature type="domain" description="Cas12f1-like TNB" evidence="4">
    <location>
        <begin position="1179"/>
        <end position="1243"/>
    </location>
</feature>
<sequence>MQATYFGQLRSYYGYHTTKKWEIGHQKVLALINHFLQTSGVPKSSVVLYFDGKPCEEKQATAKSRHQEQQKSLIAAKATVEDIQQRALHDKRISKGLFNKAHRLLSSAYYFPAEIKSNLVQFLIQQGFDARVCSFEADPEIASDCQTHDVVVSRDSDMFAYDTIHTVVVPIFKDRFLVSALEKVMSSLDLSRVQLTTFAIVSQNDYNKNVEGFGSVKTLDVIKQLDSGDADASEYIGVEQMVERFLSHRLLAAKNIDPQMFAGSRRVFVDKVQTAVQAPTDTLLPFTWVSVCKDLEEIKAGLEKRRRDARLSGQEQAISSLYPSSKRHGSKQTFNPFRTIDRPSAADVSLAKNRHIKPRYSYHERQAKDHGPTLEADQYYWKSYQKPAQEEESSKEDEDEDEDEVENDESSCAQEGNTVVDNAAVDGTQRRVHPREQMQRDLRRHHPFVTAKVGCLKANILQACKKGHYGQTVFDCLALAAKVSTAARRQTERILGRYIDAVLAQPVVDNKDRIFLDLICPRIPGSEGTSPDVSSVSANSGSRPKKRKKVNNSQQCNFLACFARFLISGNPGTTEALRAFRERLRFYGIKDRGFPYQSENCPYSATVLVEPWLRTVQGQIQRHYINTSLAIKEKLEEYGAQIHGEDHSIRENESAIENFWRLNILDGKTHVLFPLTHLSDPHITWTDHQLAQLFWYHADLKSKLQEMVRGDFGGAGLSREPTLEDTKSWVGRQSPGAIVKEFVCRIGHNNLSRRERKKRGMKAKIIDANTLELEAHLQRLGSEDFDPNTYEDKGYYLQGSITTNGTKLHVNVFKIRELNMVKYKRLPSDRMPVSPTSTIRGLDYLPSEIRHVFKNEGDVQRYYGDCSPSDITVVGIDPGDRFIVGVHVLLPESASSPSVQDPTISPSFRNLTISQKAAYQPILKHRAWLEEESKKMLRSVPLSAEAPLITASSAISPVSLPSLISPPLLQSFSMPSVEGASTSSLASASNAQALSTAATNPRAHTTGPPDPELSTLLPTDAKALLVIKMKEAAEPVRQAQFRLENHSRSQPMAVAPTNVAPANAASANIVPIDAEESIADILRHLPPLHGPQASFTKYMQEMEKVAEKLDAFYGSQKYKKRHWGLKKAMEAEFAIMADRIMKSFGGSIGRRRRPDEKVLVAIGQGGSRYNKGLESMDSTFTAYLIRVLRSLGYVVVLVNEYYTSQKCPRRHCHRFLFRINMRRLACNHCGSRVHRDVIGAHNIANAARHQMTYFTRSDYLQPTDREGNCQWTPGVKTSTSDPVKELNQRERDILEGLNNLQPSERPLYIQCKREQPTPQTEAKRALQQRAAGGRDKRARTG</sequence>
<dbReference type="GO" id="GO:0017108">
    <property type="term" value="F:5'-flap endonuclease activity"/>
    <property type="evidence" value="ECO:0007669"/>
    <property type="project" value="TreeGrafter"/>
</dbReference>
<evidence type="ECO:0000256" key="3">
    <source>
        <dbReference type="SAM" id="MobiDB-lite"/>
    </source>
</evidence>
<protein>
    <recommendedName>
        <fullName evidence="2">Exonuclease 1</fullName>
        <ecNumber evidence="2">3.1.-.-</ecNumber>
    </recommendedName>
</protein>
<comment type="similarity">
    <text evidence="2">Belongs to the XPG/RAD2 endonuclease family. EXO1 subfamily.</text>
</comment>
<evidence type="ECO:0000313" key="6">
    <source>
        <dbReference type="Proteomes" id="UP000827284"/>
    </source>
</evidence>
<keyword evidence="2" id="KW-0227">DNA damage</keyword>
<reference evidence="5" key="1">
    <citation type="submission" date="2021-11" db="EMBL/GenBank/DDBJ databases">
        <authorList>
            <person name="Herlambang A."/>
            <person name="Guo Y."/>
            <person name="Takashima Y."/>
            <person name="Nishizawa T."/>
        </authorList>
    </citation>
    <scope>NUCLEOTIDE SEQUENCE</scope>
    <source>
        <strain evidence="5">E1425</strain>
    </source>
</reference>
<evidence type="ECO:0000259" key="4">
    <source>
        <dbReference type="Pfam" id="PF07282"/>
    </source>
</evidence>
<dbReference type="GO" id="GO:0005634">
    <property type="term" value="C:nucleus"/>
    <property type="evidence" value="ECO:0007669"/>
    <property type="project" value="UniProtKB-SubCell"/>
</dbReference>
<comment type="function">
    <text evidence="2">5'-&gt;3' double-stranded DNA exonuclease which may also possess a cryptic 3'-&gt;5' double-stranded DNA exonuclease activity. Functions in DNA mismatch repair.</text>
</comment>
<gene>
    <name evidence="5" type="ORF">EMPS_02431</name>
</gene>
<feature type="compositionally biased region" description="Acidic residues" evidence="3">
    <location>
        <begin position="390"/>
        <end position="409"/>
    </location>
</feature>
<dbReference type="EC" id="3.1.-.-" evidence="2"/>
<dbReference type="InterPro" id="IPR010095">
    <property type="entry name" value="Cas12f1-like_TNB"/>
</dbReference>
<feature type="region of interest" description="Disordered" evidence="3">
    <location>
        <begin position="526"/>
        <end position="550"/>
    </location>
</feature>
<dbReference type="PANTHER" id="PTHR11081:SF8">
    <property type="entry name" value="EXONUCLEASE 1"/>
    <property type="match status" value="1"/>
</dbReference>
<feature type="region of interest" description="Disordered" evidence="3">
    <location>
        <begin position="385"/>
        <end position="439"/>
    </location>
</feature>
<keyword evidence="2" id="KW-0378">Hydrolase</keyword>
<dbReference type="OrthoDB" id="2227456at2759"/>
<proteinExistence type="inferred from homology"/>
<feature type="region of interest" description="Disordered" evidence="3">
    <location>
        <begin position="1314"/>
        <end position="1341"/>
    </location>
</feature>
<keyword evidence="2" id="KW-0267">Excision nuclease</keyword>
<keyword evidence="2" id="KW-0228">DNA excision</keyword>
<dbReference type="GO" id="GO:0006281">
    <property type="term" value="P:DNA repair"/>
    <property type="evidence" value="ECO:0007669"/>
    <property type="project" value="UniProtKB-UniRule"/>
</dbReference>
<keyword evidence="2" id="KW-0460">Magnesium</keyword>
<feature type="compositionally biased region" description="Polar residues" evidence="3">
    <location>
        <begin position="313"/>
        <end position="323"/>
    </location>
</feature>
<dbReference type="PANTHER" id="PTHR11081">
    <property type="entry name" value="FLAP ENDONUCLEASE FAMILY MEMBER"/>
    <property type="match status" value="1"/>
</dbReference>
<comment type="caution">
    <text evidence="5">The sequence shown here is derived from an EMBL/GenBank/DDBJ whole genome shotgun (WGS) entry which is preliminary data.</text>
</comment>
<dbReference type="Proteomes" id="UP000827284">
    <property type="component" value="Unassembled WGS sequence"/>
</dbReference>
<comment type="cofactor">
    <cofactor evidence="2">
        <name>Mg(2+)</name>
        <dbReference type="ChEBI" id="CHEBI:18420"/>
    </cofactor>
    <text evidence="2">Binds 2 magnesium ions per subunit. They probably participate in the reaction catalyzed by the enzyme. May bind an additional third magnesium ion after substrate binding.</text>
</comment>
<feature type="compositionally biased region" description="Polar residues" evidence="3">
    <location>
        <begin position="527"/>
        <end position="542"/>
    </location>
</feature>
<dbReference type="GO" id="GO:0046872">
    <property type="term" value="F:metal ion binding"/>
    <property type="evidence" value="ECO:0007669"/>
    <property type="project" value="UniProtKB-UniRule"/>
</dbReference>
<reference evidence="5" key="2">
    <citation type="journal article" date="2022" name="Microbiol. Resour. Announc.">
        <title>Whole-Genome Sequence of Entomortierella parvispora E1425, a Mucoromycotan Fungus Associated with Burkholderiaceae-Related Endosymbiotic Bacteria.</title>
        <authorList>
            <person name="Herlambang A."/>
            <person name="Guo Y."/>
            <person name="Takashima Y."/>
            <person name="Narisawa K."/>
            <person name="Ohta H."/>
            <person name="Nishizawa T."/>
        </authorList>
    </citation>
    <scope>NUCLEOTIDE SEQUENCE</scope>
    <source>
        <strain evidence="5">E1425</strain>
    </source>
</reference>
<keyword evidence="1 2" id="KW-0238">DNA-binding</keyword>
<dbReference type="Gene3D" id="3.40.50.1010">
    <property type="entry name" value="5'-nuclease"/>
    <property type="match status" value="1"/>
</dbReference>
<keyword evidence="2" id="KW-0234">DNA repair</keyword>
<accession>A0A9P3H5F1</accession>
<keyword evidence="2" id="KW-0479">Metal-binding</keyword>
<keyword evidence="2" id="KW-0269">Exonuclease</keyword>
<evidence type="ECO:0000256" key="1">
    <source>
        <dbReference type="ARBA" id="ARBA00023125"/>
    </source>
</evidence>
<feature type="region of interest" description="Disordered" evidence="3">
    <location>
        <begin position="306"/>
        <end position="340"/>
    </location>
</feature>
<comment type="subcellular location">
    <subcellularLocation>
        <location evidence="2">Nucleus</location>
    </subcellularLocation>
</comment>
<evidence type="ECO:0000256" key="2">
    <source>
        <dbReference type="RuleBase" id="RU910737"/>
    </source>
</evidence>
<keyword evidence="2" id="KW-0540">Nuclease</keyword>
<name>A0A9P3H5F1_9FUNG</name>
<dbReference type="Pfam" id="PF07282">
    <property type="entry name" value="Cas12f1-like_TNB"/>
    <property type="match status" value="1"/>
</dbReference>
<dbReference type="SUPFAM" id="SSF88723">
    <property type="entry name" value="PIN domain-like"/>
    <property type="match status" value="1"/>
</dbReference>
<dbReference type="GO" id="GO:0003677">
    <property type="term" value="F:DNA binding"/>
    <property type="evidence" value="ECO:0007669"/>
    <property type="project" value="UniProtKB-UniRule"/>
</dbReference>
<evidence type="ECO:0000313" key="5">
    <source>
        <dbReference type="EMBL" id="GJJ70082.1"/>
    </source>
</evidence>
<dbReference type="InterPro" id="IPR006084">
    <property type="entry name" value="XPG/Rad2"/>
</dbReference>
<keyword evidence="6" id="KW-1185">Reference proteome</keyword>
<keyword evidence="2" id="KW-0539">Nucleus</keyword>
<dbReference type="InterPro" id="IPR029060">
    <property type="entry name" value="PIN-like_dom_sf"/>
</dbReference>
<feature type="compositionally biased region" description="Low complexity" evidence="3">
    <location>
        <begin position="991"/>
        <end position="1000"/>
    </location>
</feature>
<dbReference type="EMBL" id="BQFW01000003">
    <property type="protein sequence ID" value="GJJ70082.1"/>
    <property type="molecule type" value="Genomic_DNA"/>
</dbReference>
<dbReference type="GO" id="GO:0035312">
    <property type="term" value="F:5'-3' DNA exonuclease activity"/>
    <property type="evidence" value="ECO:0007669"/>
    <property type="project" value="UniProtKB-UniRule"/>
</dbReference>
<feature type="region of interest" description="Disordered" evidence="3">
    <location>
        <begin position="991"/>
        <end position="1016"/>
    </location>
</feature>